<dbReference type="FunFam" id="1.10.3470.10:FF:000001">
    <property type="entry name" value="Vitamin B12 ABC transporter permease BtuC"/>
    <property type="match status" value="1"/>
</dbReference>
<keyword evidence="7 8" id="KW-0472">Membrane</keyword>
<feature type="transmembrane region" description="Helical" evidence="8">
    <location>
        <begin position="120"/>
        <end position="140"/>
    </location>
</feature>
<comment type="subcellular location">
    <subcellularLocation>
        <location evidence="1">Cell membrane</location>
        <topology evidence="1">Multi-pass membrane protein</topology>
    </subcellularLocation>
</comment>
<accession>A0A3R9NAZ5</accession>
<keyword evidence="3" id="KW-0813">Transport</keyword>
<dbReference type="GO" id="GO:0022857">
    <property type="term" value="F:transmembrane transporter activity"/>
    <property type="evidence" value="ECO:0007669"/>
    <property type="project" value="InterPro"/>
</dbReference>
<reference evidence="9 10" key="1">
    <citation type="submission" date="2018-11" db="EMBL/GenBank/DDBJ databases">
        <title>Species Designations Belie Phenotypic and Genotypic Heterogeneity in Oral Streptococci.</title>
        <authorList>
            <person name="Velsko I."/>
        </authorList>
    </citation>
    <scope>NUCLEOTIDE SEQUENCE [LARGE SCALE GENOMIC DNA]</scope>
    <source>
        <strain evidence="9 10">KLC03</strain>
    </source>
</reference>
<dbReference type="InterPro" id="IPR000522">
    <property type="entry name" value="ABC_transptr_permease_BtuC"/>
</dbReference>
<dbReference type="Pfam" id="PF01032">
    <property type="entry name" value="FecCD"/>
    <property type="match status" value="1"/>
</dbReference>
<evidence type="ECO:0000256" key="1">
    <source>
        <dbReference type="ARBA" id="ARBA00004651"/>
    </source>
</evidence>
<dbReference type="GO" id="GO:0005886">
    <property type="term" value="C:plasma membrane"/>
    <property type="evidence" value="ECO:0007669"/>
    <property type="project" value="UniProtKB-SubCell"/>
</dbReference>
<dbReference type="RefSeq" id="WP_125341021.1">
    <property type="nucleotide sequence ID" value="NZ_CP076614.1"/>
</dbReference>
<organism evidence="9 10">
    <name type="scientific">Streptococcus sanguinis</name>
    <dbReference type="NCBI Taxonomy" id="1305"/>
    <lineage>
        <taxon>Bacteria</taxon>
        <taxon>Bacillati</taxon>
        <taxon>Bacillota</taxon>
        <taxon>Bacilli</taxon>
        <taxon>Lactobacillales</taxon>
        <taxon>Streptococcaceae</taxon>
        <taxon>Streptococcus</taxon>
    </lineage>
</organism>
<evidence type="ECO:0000256" key="5">
    <source>
        <dbReference type="ARBA" id="ARBA00022692"/>
    </source>
</evidence>
<dbReference type="PANTHER" id="PTHR30472">
    <property type="entry name" value="FERRIC ENTEROBACTIN TRANSPORT SYSTEM PERMEASE PROTEIN"/>
    <property type="match status" value="1"/>
</dbReference>
<sequence>MRDKKRILLVLVSLSLLTFLIFLLSLSSGDQEFNVGEAFRYLLGQGDDGSAFIMEQIRLPRILVCLLAGASLGMSGVLLQTFTRNPLADSGTLGINAGAGVIITLAISKLEVTDPFYIRYLPFIATFGGMLTVALIYLISHQKGQAISPVKLIIAGVTLSTILSSSMIAITGRVNQNKLTYVVSWLAGKITGNNWESLAIAGPFLLLFWLLTYLRSQKLNILSLNDETALGLGLHLKRERQITLLLASALVAFSLSLAGNIVFIGMLASHISKRFLPSDHRLLFPAAMLLGAFIMTGADTITRTFLIGSSVPTGILISIIGSPYFLYLMYQQKKIISRIID</sequence>
<feature type="transmembrane region" description="Helical" evidence="8">
    <location>
        <begin position="194"/>
        <end position="214"/>
    </location>
</feature>
<evidence type="ECO:0000256" key="2">
    <source>
        <dbReference type="ARBA" id="ARBA00007935"/>
    </source>
</evidence>
<evidence type="ECO:0000256" key="4">
    <source>
        <dbReference type="ARBA" id="ARBA00022475"/>
    </source>
</evidence>
<feature type="transmembrane region" description="Helical" evidence="8">
    <location>
        <begin position="244"/>
        <end position="268"/>
    </location>
</feature>
<dbReference type="EMBL" id="RJML01000003">
    <property type="protein sequence ID" value="RSI11102.1"/>
    <property type="molecule type" value="Genomic_DNA"/>
</dbReference>
<feature type="transmembrane region" description="Helical" evidence="8">
    <location>
        <begin position="59"/>
        <end position="79"/>
    </location>
</feature>
<comment type="similarity">
    <text evidence="2">Belongs to the binding-protein-dependent transport system permease family. FecCD subfamily.</text>
</comment>
<dbReference type="SUPFAM" id="SSF81345">
    <property type="entry name" value="ABC transporter involved in vitamin B12 uptake, BtuC"/>
    <property type="match status" value="1"/>
</dbReference>
<feature type="transmembrane region" description="Helical" evidence="8">
    <location>
        <begin position="280"/>
        <end position="298"/>
    </location>
</feature>
<dbReference type="AlphaFoldDB" id="A0A3R9NAZ5"/>
<dbReference type="GO" id="GO:0033214">
    <property type="term" value="P:siderophore-iron import into cell"/>
    <property type="evidence" value="ECO:0007669"/>
    <property type="project" value="TreeGrafter"/>
</dbReference>
<dbReference type="Gene3D" id="1.10.3470.10">
    <property type="entry name" value="ABC transporter involved in vitamin B12 uptake, BtuC"/>
    <property type="match status" value="1"/>
</dbReference>
<keyword evidence="6 8" id="KW-1133">Transmembrane helix</keyword>
<feature type="transmembrane region" description="Helical" evidence="8">
    <location>
        <begin position="91"/>
        <end position="108"/>
    </location>
</feature>
<dbReference type="PANTHER" id="PTHR30472:SF64">
    <property type="entry name" value="IRON(3+)-HYDROXAMATE IMPORT SYSTEM PERMEASE PROTEIN FHUG"/>
    <property type="match status" value="1"/>
</dbReference>
<evidence type="ECO:0000256" key="6">
    <source>
        <dbReference type="ARBA" id="ARBA00022989"/>
    </source>
</evidence>
<dbReference type="CDD" id="cd06550">
    <property type="entry name" value="TM_ABC_iron-siderophores_like"/>
    <property type="match status" value="1"/>
</dbReference>
<feature type="transmembrane region" description="Helical" evidence="8">
    <location>
        <begin position="305"/>
        <end position="330"/>
    </location>
</feature>
<dbReference type="InterPro" id="IPR037294">
    <property type="entry name" value="ABC_BtuC-like"/>
</dbReference>
<evidence type="ECO:0000313" key="10">
    <source>
        <dbReference type="Proteomes" id="UP000269317"/>
    </source>
</evidence>
<evidence type="ECO:0000256" key="7">
    <source>
        <dbReference type="ARBA" id="ARBA00023136"/>
    </source>
</evidence>
<feature type="transmembrane region" description="Helical" evidence="8">
    <location>
        <begin position="152"/>
        <end position="174"/>
    </location>
</feature>
<proteinExistence type="inferred from homology"/>
<dbReference type="Proteomes" id="UP000269317">
    <property type="component" value="Unassembled WGS sequence"/>
</dbReference>
<evidence type="ECO:0000256" key="8">
    <source>
        <dbReference type="SAM" id="Phobius"/>
    </source>
</evidence>
<keyword evidence="4" id="KW-1003">Cell membrane</keyword>
<keyword evidence="5 8" id="KW-0812">Transmembrane</keyword>
<evidence type="ECO:0000256" key="3">
    <source>
        <dbReference type="ARBA" id="ARBA00022448"/>
    </source>
</evidence>
<gene>
    <name evidence="9" type="primary">feuC</name>
    <name evidence="9" type="ORF">D8887_05055</name>
</gene>
<comment type="caution">
    <text evidence="9">The sequence shown here is derived from an EMBL/GenBank/DDBJ whole genome shotgun (WGS) entry which is preliminary data.</text>
</comment>
<name>A0A3R9NAZ5_STRSA</name>
<evidence type="ECO:0000313" key="9">
    <source>
        <dbReference type="EMBL" id="RSI11102.1"/>
    </source>
</evidence>
<protein>
    <submittedName>
        <fullName evidence="9">Iron-uptake system permease protein FeuC</fullName>
    </submittedName>
</protein>